<reference evidence="1 2" key="1">
    <citation type="submission" date="2021-08" db="EMBL/GenBank/DDBJ databases">
        <title>Devosia salina sp. nov., isolated from the South China Sea sediment.</title>
        <authorList>
            <person name="Zhou Z."/>
        </authorList>
    </citation>
    <scope>NUCLEOTIDE SEQUENCE [LARGE SCALE GENOMIC DNA]</scope>
    <source>
        <strain evidence="1 2">SCS-3</strain>
    </source>
</reference>
<gene>
    <name evidence="1" type="ORF">K1X15_13305</name>
</gene>
<proteinExistence type="predicted"/>
<keyword evidence="2" id="KW-1185">Reference proteome</keyword>
<sequence>MKRNLVIGLAAAAVIAAAVGGTFGVRYMTSPTTYDECMLAEMRGQTQAMYATARTACERRHDVEVSIWITKDDWRWRNDGPFTIVTLSDAILAQYTPTRAQFAYSMDTCENTDVSAMEEHIPSFAKDGGFQLGIIAPSDPKCLRFIDLWGTRK</sequence>
<organism evidence="1 2">
    <name type="scientific">Devosia salina</name>
    <dbReference type="NCBI Taxonomy" id="2860336"/>
    <lineage>
        <taxon>Bacteria</taxon>
        <taxon>Pseudomonadati</taxon>
        <taxon>Pseudomonadota</taxon>
        <taxon>Alphaproteobacteria</taxon>
        <taxon>Hyphomicrobiales</taxon>
        <taxon>Devosiaceae</taxon>
        <taxon>Devosia</taxon>
    </lineage>
</organism>
<name>A0ABX8WFV6_9HYPH</name>
<evidence type="ECO:0000313" key="1">
    <source>
        <dbReference type="EMBL" id="QYO75607.1"/>
    </source>
</evidence>
<dbReference type="Proteomes" id="UP000825799">
    <property type="component" value="Chromosome"/>
</dbReference>
<accession>A0ABX8WFV6</accession>
<dbReference type="RefSeq" id="WP_220304105.1">
    <property type="nucleotide sequence ID" value="NZ_CP080590.1"/>
</dbReference>
<evidence type="ECO:0000313" key="2">
    <source>
        <dbReference type="Proteomes" id="UP000825799"/>
    </source>
</evidence>
<protein>
    <submittedName>
        <fullName evidence="1">Uncharacterized protein</fullName>
    </submittedName>
</protein>
<dbReference type="EMBL" id="CP080590">
    <property type="protein sequence ID" value="QYO75607.1"/>
    <property type="molecule type" value="Genomic_DNA"/>
</dbReference>